<dbReference type="STRING" id="393003.SAMN05660461_1043"/>
<evidence type="ECO:0000313" key="8">
    <source>
        <dbReference type="EMBL" id="SKC97913.1"/>
    </source>
</evidence>
<dbReference type="AlphaFoldDB" id="A0A1T5NCA6"/>
<keyword evidence="9" id="KW-1185">Reference proteome</keyword>
<reference evidence="8 9" key="1">
    <citation type="submission" date="2017-02" db="EMBL/GenBank/DDBJ databases">
        <authorList>
            <person name="Peterson S.W."/>
        </authorList>
    </citation>
    <scope>NUCLEOTIDE SEQUENCE [LARGE SCALE GENOMIC DNA]</scope>
    <source>
        <strain evidence="8 9">DSM 18108</strain>
    </source>
</reference>
<proteinExistence type="inferred from homology"/>
<keyword evidence="5" id="KW-0067">ATP-binding</keyword>
<evidence type="ECO:0000256" key="2">
    <source>
        <dbReference type="ARBA" id="ARBA00022679"/>
    </source>
</evidence>
<keyword evidence="4 8" id="KW-0418">Kinase</keyword>
<dbReference type="NCBIfam" id="TIGR03168">
    <property type="entry name" value="1-PFK"/>
    <property type="match status" value="1"/>
</dbReference>
<dbReference type="Gene3D" id="3.40.1190.20">
    <property type="match status" value="1"/>
</dbReference>
<dbReference type="PROSITE" id="PS00583">
    <property type="entry name" value="PFKB_KINASES_1"/>
    <property type="match status" value="1"/>
</dbReference>
<evidence type="ECO:0000256" key="1">
    <source>
        <dbReference type="ARBA" id="ARBA00010688"/>
    </source>
</evidence>
<comment type="similarity">
    <text evidence="1">Belongs to the carbohydrate kinase PfkB family.</text>
</comment>
<sequence length="318" mass="33534">MSAIVTITLNPAIDKSTSVPVLVPERKLKCSVPLFEPGGGGVNVARAIIRLGGDAKAVYLGGGHSGRFFESLLRAEGVPGISVPIAGHTRENLILTDNSNHAQYRLGMPGPVVDTYEWQHLLEVIRQMEGIEYLVASGSLCPGVPPDIFASFSAIAAIKGARFIVDTSGDALKEALREGAYLVKPNIRELAGFAGANTLNAMEIVDVAREIISKHRCEVIIVSMGEAGAMLVTADLSIKVPAPVVRRVSTVGAGDSMLAGIVYSLFAGKDILEAAQFGVACGTAATLNPGTALCKKEDALILFEEVRRKQSLTTGIKR</sequence>
<keyword evidence="3" id="KW-0547">Nucleotide-binding</keyword>
<evidence type="ECO:0000313" key="9">
    <source>
        <dbReference type="Proteomes" id="UP000190166"/>
    </source>
</evidence>
<evidence type="ECO:0000256" key="4">
    <source>
        <dbReference type="ARBA" id="ARBA00022777"/>
    </source>
</evidence>
<gene>
    <name evidence="8" type="ORF">SAMN05660461_1043</name>
</gene>
<dbReference type="FunFam" id="3.40.1190.20:FF:000001">
    <property type="entry name" value="Phosphofructokinase"/>
    <property type="match status" value="1"/>
</dbReference>
<name>A0A1T5NCA6_9BACT</name>
<dbReference type="PIRSF" id="PIRSF000535">
    <property type="entry name" value="1PFK/6PFK/LacC"/>
    <property type="match status" value="1"/>
</dbReference>
<dbReference type="InterPro" id="IPR011611">
    <property type="entry name" value="PfkB_dom"/>
</dbReference>
<dbReference type="PANTHER" id="PTHR46566:SF2">
    <property type="entry name" value="ATP-DEPENDENT 6-PHOSPHOFRUCTOKINASE ISOZYME 2"/>
    <property type="match status" value="1"/>
</dbReference>
<organism evidence="8 9">
    <name type="scientific">Chitinophaga ginsengisegetis</name>
    <dbReference type="NCBI Taxonomy" id="393003"/>
    <lineage>
        <taxon>Bacteria</taxon>
        <taxon>Pseudomonadati</taxon>
        <taxon>Bacteroidota</taxon>
        <taxon>Chitinophagia</taxon>
        <taxon>Chitinophagales</taxon>
        <taxon>Chitinophagaceae</taxon>
        <taxon>Chitinophaga</taxon>
    </lineage>
</organism>
<dbReference type="EMBL" id="FUZZ01000001">
    <property type="protein sequence ID" value="SKC97913.1"/>
    <property type="molecule type" value="Genomic_DNA"/>
</dbReference>
<evidence type="ECO:0000256" key="5">
    <source>
        <dbReference type="ARBA" id="ARBA00022840"/>
    </source>
</evidence>
<dbReference type="SUPFAM" id="SSF53613">
    <property type="entry name" value="Ribokinase-like"/>
    <property type="match status" value="1"/>
</dbReference>
<evidence type="ECO:0000256" key="3">
    <source>
        <dbReference type="ARBA" id="ARBA00022741"/>
    </source>
</evidence>
<dbReference type="InterPro" id="IPR029056">
    <property type="entry name" value="Ribokinase-like"/>
</dbReference>
<dbReference type="CDD" id="cd01164">
    <property type="entry name" value="FruK_PfkB_like"/>
    <property type="match status" value="1"/>
</dbReference>
<protein>
    <submittedName>
        <fullName evidence="8">6-phosphofructokinase 2</fullName>
    </submittedName>
</protein>
<dbReference type="InterPro" id="IPR017583">
    <property type="entry name" value="Tagatose/fructose_Pkinase"/>
</dbReference>
<dbReference type="PANTHER" id="PTHR46566">
    <property type="entry name" value="1-PHOSPHOFRUCTOKINASE-RELATED"/>
    <property type="match status" value="1"/>
</dbReference>
<dbReference type="RefSeq" id="WP_079468337.1">
    <property type="nucleotide sequence ID" value="NZ_FUZZ01000001.1"/>
</dbReference>
<dbReference type="GO" id="GO:0003872">
    <property type="term" value="F:6-phosphofructokinase activity"/>
    <property type="evidence" value="ECO:0007669"/>
    <property type="project" value="TreeGrafter"/>
</dbReference>
<dbReference type="Pfam" id="PF00294">
    <property type="entry name" value="PfkB"/>
    <property type="match status" value="1"/>
</dbReference>
<dbReference type="Proteomes" id="UP000190166">
    <property type="component" value="Unassembled WGS sequence"/>
</dbReference>
<evidence type="ECO:0000256" key="6">
    <source>
        <dbReference type="PIRNR" id="PIRNR000535"/>
    </source>
</evidence>
<accession>A0A1T5NCA6</accession>
<dbReference type="GO" id="GO:0005524">
    <property type="term" value="F:ATP binding"/>
    <property type="evidence" value="ECO:0007669"/>
    <property type="project" value="UniProtKB-KW"/>
</dbReference>
<feature type="domain" description="Carbohydrate kinase PfkB" evidence="7">
    <location>
        <begin position="19"/>
        <end position="295"/>
    </location>
</feature>
<dbReference type="InterPro" id="IPR002173">
    <property type="entry name" value="Carboh/pur_kinase_PfkB_CS"/>
</dbReference>
<keyword evidence="2 6" id="KW-0808">Transferase</keyword>
<dbReference type="GO" id="GO:0005829">
    <property type="term" value="C:cytosol"/>
    <property type="evidence" value="ECO:0007669"/>
    <property type="project" value="TreeGrafter"/>
</dbReference>
<evidence type="ECO:0000259" key="7">
    <source>
        <dbReference type="Pfam" id="PF00294"/>
    </source>
</evidence>
<dbReference type="PROSITE" id="PS00584">
    <property type="entry name" value="PFKB_KINASES_2"/>
    <property type="match status" value="1"/>
</dbReference>